<keyword evidence="6 7" id="KW-0472">Membrane</keyword>
<evidence type="ECO:0000313" key="9">
    <source>
        <dbReference type="EMBL" id="QHT62979.1"/>
    </source>
</evidence>
<dbReference type="InterPro" id="IPR000515">
    <property type="entry name" value="MetI-like"/>
</dbReference>
<feature type="transmembrane region" description="Helical" evidence="7">
    <location>
        <begin position="27"/>
        <end position="47"/>
    </location>
</feature>
<protein>
    <submittedName>
        <fullName evidence="9">Sugar ABC transporter permease</fullName>
    </submittedName>
</protein>
<dbReference type="SUPFAM" id="SSF161098">
    <property type="entry name" value="MetI-like"/>
    <property type="match status" value="1"/>
</dbReference>
<evidence type="ECO:0000256" key="2">
    <source>
        <dbReference type="ARBA" id="ARBA00022448"/>
    </source>
</evidence>
<feature type="domain" description="ABC transmembrane type-1" evidence="8">
    <location>
        <begin position="87"/>
        <end position="305"/>
    </location>
</feature>
<evidence type="ECO:0000256" key="6">
    <source>
        <dbReference type="ARBA" id="ARBA00023136"/>
    </source>
</evidence>
<comment type="subcellular location">
    <subcellularLocation>
        <location evidence="1 7">Cell membrane</location>
        <topology evidence="1 7">Multi-pass membrane protein</topology>
    </subcellularLocation>
</comment>
<keyword evidence="4 7" id="KW-0812">Transmembrane</keyword>
<dbReference type="InterPro" id="IPR050809">
    <property type="entry name" value="UgpAE/MalFG_permease"/>
</dbReference>
<dbReference type="Pfam" id="PF00528">
    <property type="entry name" value="BPD_transp_1"/>
    <property type="match status" value="1"/>
</dbReference>
<keyword evidence="5 7" id="KW-1133">Transmembrane helix</keyword>
<keyword evidence="2 7" id="KW-0813">Transport</keyword>
<dbReference type="KEGG" id="plyc:GXP70_25450"/>
<name>A0A6C0G5M8_9BACL</name>
<dbReference type="Gene3D" id="1.10.3720.10">
    <property type="entry name" value="MetI-like"/>
    <property type="match status" value="1"/>
</dbReference>
<evidence type="ECO:0000256" key="3">
    <source>
        <dbReference type="ARBA" id="ARBA00022475"/>
    </source>
</evidence>
<evidence type="ECO:0000256" key="1">
    <source>
        <dbReference type="ARBA" id="ARBA00004651"/>
    </source>
</evidence>
<dbReference type="PROSITE" id="PS50928">
    <property type="entry name" value="ABC_TM1"/>
    <property type="match status" value="1"/>
</dbReference>
<keyword evidence="10" id="KW-1185">Reference proteome</keyword>
<dbReference type="CDD" id="cd06261">
    <property type="entry name" value="TM_PBP2"/>
    <property type="match status" value="1"/>
</dbReference>
<reference evidence="9 10" key="1">
    <citation type="submission" date="2020-01" db="EMBL/GenBank/DDBJ databases">
        <title>Paenibacillus sp. nov., isolated from tomato rhizosphere.</title>
        <authorList>
            <person name="Weon H.-Y."/>
            <person name="Lee S.A."/>
        </authorList>
    </citation>
    <scope>NUCLEOTIDE SEQUENCE [LARGE SCALE GENOMIC DNA]</scope>
    <source>
        <strain evidence="9 10">12200R-189</strain>
    </source>
</reference>
<dbReference type="Proteomes" id="UP000476064">
    <property type="component" value="Chromosome"/>
</dbReference>
<evidence type="ECO:0000256" key="5">
    <source>
        <dbReference type="ARBA" id="ARBA00022989"/>
    </source>
</evidence>
<feature type="transmembrane region" description="Helical" evidence="7">
    <location>
        <begin position="227"/>
        <end position="246"/>
    </location>
</feature>
<evidence type="ECO:0000256" key="7">
    <source>
        <dbReference type="RuleBase" id="RU363032"/>
    </source>
</evidence>
<dbReference type="EMBL" id="CP048209">
    <property type="protein sequence ID" value="QHT62979.1"/>
    <property type="molecule type" value="Genomic_DNA"/>
</dbReference>
<feature type="transmembrane region" description="Helical" evidence="7">
    <location>
        <begin position="68"/>
        <end position="85"/>
    </location>
</feature>
<gene>
    <name evidence="9" type="ORF">GXP70_25450</name>
</gene>
<evidence type="ECO:0000313" key="10">
    <source>
        <dbReference type="Proteomes" id="UP000476064"/>
    </source>
</evidence>
<feature type="transmembrane region" description="Helical" evidence="7">
    <location>
        <begin position="97"/>
        <end position="115"/>
    </location>
</feature>
<sequence>MKNADTPADRKAGKKRNVFIVDMKRNYSYYLMMLPAALLVFLFSYLPMRGMVIAFQDYNVMDRYSSPFVGWANFKFFFTSSYAYRTTFNTIFINLNYLVWTTILSVLFAIMLNEIRSKLAMKFYQNLMFLPYFFSAVVIGKLVTTIVFSDQNGIANQILHLFGHDPIVWSQVAGPWGWIIIGTHIWKTVGYSSIIYLASIAGIDDHLYEAAALDGANRWQQIRKITLPMLTPVIIIMTLLNLGGMLRGDFDTIYSIIGDNGLLFQHTDVIDTYIFRAIKQAADFGPTAAVGLYQSVVGFILVFGSNALVRRFNKDNSLF</sequence>
<dbReference type="RefSeq" id="WP_162359409.1">
    <property type="nucleotide sequence ID" value="NZ_CP048209.1"/>
</dbReference>
<proteinExistence type="inferred from homology"/>
<accession>A0A6C0G5M8</accession>
<dbReference type="GO" id="GO:0005886">
    <property type="term" value="C:plasma membrane"/>
    <property type="evidence" value="ECO:0007669"/>
    <property type="project" value="UniProtKB-SubCell"/>
</dbReference>
<comment type="similarity">
    <text evidence="7">Belongs to the binding-protein-dependent transport system permease family.</text>
</comment>
<dbReference type="AlphaFoldDB" id="A0A6C0G5M8"/>
<feature type="transmembrane region" description="Helical" evidence="7">
    <location>
        <begin position="292"/>
        <end position="309"/>
    </location>
</feature>
<evidence type="ECO:0000256" key="4">
    <source>
        <dbReference type="ARBA" id="ARBA00022692"/>
    </source>
</evidence>
<organism evidence="9 10">
    <name type="scientific">Paenibacillus lycopersici</name>
    <dbReference type="NCBI Taxonomy" id="2704462"/>
    <lineage>
        <taxon>Bacteria</taxon>
        <taxon>Bacillati</taxon>
        <taxon>Bacillota</taxon>
        <taxon>Bacilli</taxon>
        <taxon>Bacillales</taxon>
        <taxon>Paenibacillaceae</taxon>
        <taxon>Paenibacillus</taxon>
    </lineage>
</organism>
<dbReference type="GO" id="GO:0055085">
    <property type="term" value="P:transmembrane transport"/>
    <property type="evidence" value="ECO:0007669"/>
    <property type="project" value="InterPro"/>
</dbReference>
<dbReference type="InterPro" id="IPR035906">
    <property type="entry name" value="MetI-like_sf"/>
</dbReference>
<feature type="transmembrane region" description="Helical" evidence="7">
    <location>
        <begin position="127"/>
        <end position="148"/>
    </location>
</feature>
<evidence type="ECO:0000259" key="8">
    <source>
        <dbReference type="PROSITE" id="PS50928"/>
    </source>
</evidence>
<dbReference type="PANTHER" id="PTHR43227:SF11">
    <property type="entry name" value="BLL4140 PROTEIN"/>
    <property type="match status" value="1"/>
</dbReference>
<keyword evidence="3" id="KW-1003">Cell membrane</keyword>
<dbReference type="PANTHER" id="PTHR43227">
    <property type="entry name" value="BLL4140 PROTEIN"/>
    <property type="match status" value="1"/>
</dbReference>